<proteinExistence type="inferred from homology"/>
<dbReference type="Proteomes" id="UP000222542">
    <property type="component" value="Unassembled WGS sequence"/>
</dbReference>
<evidence type="ECO:0000256" key="2">
    <source>
        <dbReference type="ARBA" id="ARBA00005434"/>
    </source>
</evidence>
<protein>
    <submittedName>
        <fullName evidence="8">Uncharacterized protein</fullName>
    </submittedName>
</protein>
<dbReference type="GO" id="GO:0003684">
    <property type="term" value="F:damaged DNA binding"/>
    <property type="evidence" value="ECO:0007669"/>
    <property type="project" value="InterPro"/>
</dbReference>
<evidence type="ECO:0000256" key="4">
    <source>
        <dbReference type="ARBA" id="ARBA00022737"/>
    </source>
</evidence>
<organism evidence="8 9">
    <name type="scientific">Capsicum annuum</name>
    <name type="common">Capsicum pepper</name>
    <dbReference type="NCBI Taxonomy" id="4072"/>
    <lineage>
        <taxon>Eukaryota</taxon>
        <taxon>Viridiplantae</taxon>
        <taxon>Streptophyta</taxon>
        <taxon>Embryophyta</taxon>
        <taxon>Tracheophyta</taxon>
        <taxon>Spermatophyta</taxon>
        <taxon>Magnoliopsida</taxon>
        <taxon>eudicotyledons</taxon>
        <taxon>Gunneridae</taxon>
        <taxon>Pentapetalae</taxon>
        <taxon>asterids</taxon>
        <taxon>lamiids</taxon>
        <taxon>Solanales</taxon>
        <taxon>Solanaceae</taxon>
        <taxon>Solanoideae</taxon>
        <taxon>Capsiceae</taxon>
        <taxon>Capsicum</taxon>
    </lineage>
</organism>
<dbReference type="GO" id="GO:0080008">
    <property type="term" value="C:Cul4-RING E3 ubiquitin ligase complex"/>
    <property type="evidence" value="ECO:0007669"/>
    <property type="project" value="InterPro"/>
</dbReference>
<dbReference type="Gramene" id="PHT72498">
    <property type="protein sequence ID" value="PHT72498"/>
    <property type="gene ID" value="T459_23283"/>
</dbReference>
<dbReference type="PANTHER" id="PTHR15169:SF0">
    <property type="entry name" value="DNA DAMAGE-BINDING PROTEIN 2"/>
    <property type="match status" value="1"/>
</dbReference>
<dbReference type="AlphaFoldDB" id="A0A2G2YRW6"/>
<keyword evidence="9" id="KW-1185">Reference proteome</keyword>
<reference evidence="8 9" key="1">
    <citation type="journal article" date="2014" name="Nat. Genet.">
        <title>Genome sequence of the hot pepper provides insights into the evolution of pungency in Capsicum species.</title>
        <authorList>
            <person name="Kim S."/>
            <person name="Park M."/>
            <person name="Yeom S.I."/>
            <person name="Kim Y.M."/>
            <person name="Lee J.M."/>
            <person name="Lee H.A."/>
            <person name="Seo E."/>
            <person name="Choi J."/>
            <person name="Cheong K."/>
            <person name="Kim K.T."/>
            <person name="Jung K."/>
            <person name="Lee G.W."/>
            <person name="Oh S.K."/>
            <person name="Bae C."/>
            <person name="Kim S.B."/>
            <person name="Lee H.Y."/>
            <person name="Kim S.Y."/>
            <person name="Kim M.S."/>
            <person name="Kang B.C."/>
            <person name="Jo Y.D."/>
            <person name="Yang H.B."/>
            <person name="Jeong H.J."/>
            <person name="Kang W.H."/>
            <person name="Kwon J.K."/>
            <person name="Shin C."/>
            <person name="Lim J.Y."/>
            <person name="Park J.H."/>
            <person name="Huh J.H."/>
            <person name="Kim J.S."/>
            <person name="Kim B.D."/>
            <person name="Cohen O."/>
            <person name="Paran I."/>
            <person name="Suh M.C."/>
            <person name="Lee S.B."/>
            <person name="Kim Y.K."/>
            <person name="Shin Y."/>
            <person name="Noh S.J."/>
            <person name="Park J."/>
            <person name="Seo Y.S."/>
            <person name="Kwon S.Y."/>
            <person name="Kim H.A."/>
            <person name="Park J.M."/>
            <person name="Kim H.J."/>
            <person name="Choi S.B."/>
            <person name="Bosland P.W."/>
            <person name="Reeves G."/>
            <person name="Jo S.H."/>
            <person name="Lee B.W."/>
            <person name="Cho H.T."/>
            <person name="Choi H.S."/>
            <person name="Lee M.S."/>
            <person name="Yu Y."/>
            <person name="Do Choi Y."/>
            <person name="Park B.S."/>
            <person name="van Deynze A."/>
            <person name="Ashrafi H."/>
            <person name="Hill T."/>
            <person name="Kim W.T."/>
            <person name="Pai H.S."/>
            <person name="Ahn H.K."/>
            <person name="Yeam I."/>
            <person name="Giovannoni J.J."/>
            <person name="Rose J.K."/>
            <person name="Sorensen I."/>
            <person name="Lee S.J."/>
            <person name="Kim R.W."/>
            <person name="Choi I.Y."/>
            <person name="Choi B.S."/>
            <person name="Lim J.S."/>
            <person name="Lee Y.H."/>
            <person name="Choi D."/>
        </authorList>
    </citation>
    <scope>NUCLEOTIDE SEQUENCE [LARGE SCALE GENOMIC DNA]</scope>
    <source>
        <strain evidence="9">cv. CM334</strain>
    </source>
</reference>
<keyword evidence="4" id="KW-0677">Repeat</keyword>
<evidence type="ECO:0000256" key="6">
    <source>
        <dbReference type="ARBA" id="ARBA00023242"/>
    </source>
</evidence>
<dbReference type="EMBL" id="AYRZ02000009">
    <property type="protein sequence ID" value="PHT72498.1"/>
    <property type="molecule type" value="Genomic_DNA"/>
</dbReference>
<sequence length="251" mass="28065">MMEVDEPEKSKVEKAAALENSYPKGVFVVLKTTLNNLVSHSKPMLLCSSEILPKSRLAWADIWSNKVMSKPNLIHEKGTKVVGLNCNPLQPDLLLSFGNDNFVYNNECYFGRDSSQSLVAVGRYIRENYGGAALHPIDFINISTGQLVAEVIDPKITTISLVNKLHPREDILASGSSSSLFIWRAKKPDIAQPREKRMFLCGEVSKKLSKKHGNNSDDDSDNYIFKSKDNGLEQKKLPSKSSYGSRKIYQL</sequence>
<dbReference type="STRING" id="4072.A0A2G2YRW6"/>
<keyword evidence="3" id="KW-0853">WD repeat</keyword>
<dbReference type="InterPro" id="IPR033312">
    <property type="entry name" value="DDB2"/>
</dbReference>
<dbReference type="GO" id="GO:0005634">
    <property type="term" value="C:nucleus"/>
    <property type="evidence" value="ECO:0007669"/>
    <property type="project" value="UniProtKB-SubCell"/>
</dbReference>
<dbReference type="PANTHER" id="PTHR15169">
    <property type="entry name" value="DAMAGE-SPECIFIC DNA BINDING PROTEIN 2"/>
    <property type="match status" value="1"/>
</dbReference>
<feature type="region of interest" description="Disordered" evidence="7">
    <location>
        <begin position="208"/>
        <end position="251"/>
    </location>
</feature>
<comment type="similarity">
    <text evidence="2">Belongs to the WD repeat DDB2/WDR76 family.</text>
</comment>
<accession>A0A2G2YRW6</accession>
<dbReference type="InterPro" id="IPR015943">
    <property type="entry name" value="WD40/YVTN_repeat-like_dom_sf"/>
</dbReference>
<keyword evidence="6" id="KW-0539">Nucleus</keyword>
<dbReference type="GO" id="GO:0006281">
    <property type="term" value="P:DNA repair"/>
    <property type="evidence" value="ECO:0007669"/>
    <property type="project" value="InterPro"/>
</dbReference>
<evidence type="ECO:0000313" key="8">
    <source>
        <dbReference type="EMBL" id="PHT72498.1"/>
    </source>
</evidence>
<reference evidence="8 9" key="2">
    <citation type="journal article" date="2017" name="Genome Biol.">
        <title>New reference genome sequences of hot pepper reveal the massive evolution of plant disease-resistance genes by retroduplication.</title>
        <authorList>
            <person name="Kim S."/>
            <person name="Park J."/>
            <person name="Yeom S.I."/>
            <person name="Kim Y.M."/>
            <person name="Seo E."/>
            <person name="Kim K.T."/>
            <person name="Kim M.S."/>
            <person name="Lee J.M."/>
            <person name="Cheong K."/>
            <person name="Shin H.S."/>
            <person name="Kim S.B."/>
            <person name="Han K."/>
            <person name="Lee J."/>
            <person name="Park M."/>
            <person name="Lee H.A."/>
            <person name="Lee H.Y."/>
            <person name="Lee Y."/>
            <person name="Oh S."/>
            <person name="Lee J.H."/>
            <person name="Choi E."/>
            <person name="Choi E."/>
            <person name="Lee S.E."/>
            <person name="Jeon J."/>
            <person name="Kim H."/>
            <person name="Choi G."/>
            <person name="Song H."/>
            <person name="Lee J."/>
            <person name="Lee S.C."/>
            <person name="Kwon J.K."/>
            <person name="Lee H.Y."/>
            <person name="Koo N."/>
            <person name="Hong Y."/>
            <person name="Kim R.W."/>
            <person name="Kang W.H."/>
            <person name="Huh J.H."/>
            <person name="Kang B.C."/>
            <person name="Yang T.J."/>
            <person name="Lee Y.H."/>
            <person name="Bennetzen J.L."/>
            <person name="Choi D."/>
        </authorList>
    </citation>
    <scope>NUCLEOTIDE SEQUENCE [LARGE SCALE GENOMIC DNA]</scope>
    <source>
        <strain evidence="9">cv. CM334</strain>
    </source>
</reference>
<gene>
    <name evidence="8" type="ORF">T459_23283</name>
</gene>
<feature type="compositionally biased region" description="Basic and acidic residues" evidence="7">
    <location>
        <begin position="226"/>
        <end position="236"/>
    </location>
</feature>
<name>A0A2G2YRW6_CAPAN</name>
<comment type="caution">
    <text evidence="8">The sequence shown here is derived from an EMBL/GenBank/DDBJ whole genome shotgun (WGS) entry which is preliminary data.</text>
</comment>
<evidence type="ECO:0000313" key="9">
    <source>
        <dbReference type="Proteomes" id="UP000222542"/>
    </source>
</evidence>
<evidence type="ECO:0000256" key="1">
    <source>
        <dbReference type="ARBA" id="ARBA00004123"/>
    </source>
</evidence>
<evidence type="ECO:0000256" key="5">
    <source>
        <dbReference type="ARBA" id="ARBA00022786"/>
    </source>
</evidence>
<evidence type="ECO:0000256" key="3">
    <source>
        <dbReference type="ARBA" id="ARBA00022574"/>
    </source>
</evidence>
<comment type="subcellular location">
    <subcellularLocation>
        <location evidence="1">Nucleus</location>
    </subcellularLocation>
</comment>
<keyword evidence="5" id="KW-0833">Ubl conjugation pathway</keyword>
<dbReference type="Gene3D" id="2.130.10.10">
    <property type="entry name" value="YVTN repeat-like/Quinoprotein amine dehydrogenase"/>
    <property type="match status" value="1"/>
</dbReference>
<evidence type="ECO:0000256" key="7">
    <source>
        <dbReference type="SAM" id="MobiDB-lite"/>
    </source>
</evidence>